<dbReference type="EMBL" id="JBHMBW010000004">
    <property type="protein sequence ID" value="MFB9622925.1"/>
    <property type="molecule type" value="Genomic_DNA"/>
</dbReference>
<organism evidence="1 2">
    <name type="scientific">Nonomuraea helvata</name>
    <dbReference type="NCBI Taxonomy" id="37484"/>
    <lineage>
        <taxon>Bacteria</taxon>
        <taxon>Bacillati</taxon>
        <taxon>Actinomycetota</taxon>
        <taxon>Actinomycetes</taxon>
        <taxon>Streptosporangiales</taxon>
        <taxon>Streptosporangiaceae</taxon>
        <taxon>Nonomuraea</taxon>
    </lineage>
</organism>
<accession>A0ABV5RUD8</accession>
<protein>
    <submittedName>
        <fullName evidence="1">Uncharacterized protein</fullName>
    </submittedName>
</protein>
<dbReference type="Proteomes" id="UP001589532">
    <property type="component" value="Unassembled WGS sequence"/>
</dbReference>
<proteinExistence type="predicted"/>
<dbReference type="RefSeq" id="WP_345002530.1">
    <property type="nucleotide sequence ID" value="NZ_BAAAXV010000011.1"/>
</dbReference>
<evidence type="ECO:0000313" key="2">
    <source>
        <dbReference type="Proteomes" id="UP001589532"/>
    </source>
</evidence>
<reference evidence="1 2" key="1">
    <citation type="submission" date="2024-09" db="EMBL/GenBank/DDBJ databases">
        <authorList>
            <person name="Sun Q."/>
            <person name="Mori K."/>
        </authorList>
    </citation>
    <scope>NUCLEOTIDE SEQUENCE [LARGE SCALE GENOMIC DNA]</scope>
    <source>
        <strain evidence="1 2">JCM 3143</strain>
    </source>
</reference>
<gene>
    <name evidence="1" type="ORF">ACFFSA_07510</name>
</gene>
<evidence type="ECO:0000313" key="1">
    <source>
        <dbReference type="EMBL" id="MFB9622925.1"/>
    </source>
</evidence>
<sequence length="154" mass="16512">MANELSEKAARLGAAIAEHARVLETSPDDAPRVIQAVNALRTAALEYGTLCLDRTGWGNPLSALEEDLEEEAPEGEQYDTATVDVEAHYRIRVNDSGAVARLLAEQAQEDIEGATAADLVAQLFVRDGWDPDAYGDDVVTVVNQSWSCGPAEDA</sequence>
<comment type="caution">
    <text evidence="1">The sequence shown here is derived from an EMBL/GenBank/DDBJ whole genome shotgun (WGS) entry which is preliminary data.</text>
</comment>
<name>A0ABV5RUD8_9ACTN</name>
<keyword evidence="2" id="KW-1185">Reference proteome</keyword>